<accession>A0AAW3JQ28</accession>
<dbReference type="Proteomes" id="UP000050833">
    <property type="component" value="Unassembled WGS sequence"/>
</dbReference>
<dbReference type="AlphaFoldDB" id="A0AAW3JQ28"/>
<sequence>MERLKYDQIIKYKVKAKCCSTLHIGSSTGGKEEVLTHPVDGKPYIQATGICGAFRSYFLKKYGIDETNYLFGGLDADDDFSSRLKFTDGIFDIPTVKIEIRPHVKIDEKSGAVSSDSKSDSGQKFDMEYISKGAEYSFEIFLYIDKEDSDIIMEFETLFSDMNGGNIVFGAKKSTGSGRNRLISLKKISFDMTKQSDRELWGKEDSLLDIEYEDYLSKVAKSNNIGNAYKIYLEGETEGALQIKGIAMDIFGEDAPDSENIKNGNGEYIVPGSSIRGVLHAQMKKIAKYLDRTDLIDKAFGYGGERDGEGKAGNLICSDTVINCDKQTEVIRNRIHIDKFTGGVIHGHKFREKNVAGRMKFEFKIADDKNAGTTAALLLFALRDMAAGMINIGNGYATGKGFITNAKITVERMKKTGELLEADIVYKGNENIEVSDQDNVLSDIMNSLMEVG</sequence>
<evidence type="ECO:0000259" key="2">
    <source>
        <dbReference type="Pfam" id="PF03787"/>
    </source>
</evidence>
<feature type="domain" description="CRISPR type III-associated protein" evidence="2">
    <location>
        <begin position="255"/>
        <end position="403"/>
    </location>
</feature>
<keyword evidence="1" id="KW-0051">Antiviral defense</keyword>
<dbReference type="GO" id="GO:0051607">
    <property type="term" value="P:defense response to virus"/>
    <property type="evidence" value="ECO:0007669"/>
    <property type="project" value="UniProtKB-KW"/>
</dbReference>
<dbReference type="CDD" id="cd09726">
    <property type="entry name" value="RAMP_I_III"/>
    <property type="match status" value="2"/>
</dbReference>
<dbReference type="PANTHER" id="PTHR35579">
    <property type="entry name" value="CRISPR SYSTEM CMS ENDORIBONUCLEASE CSM3"/>
    <property type="match status" value="1"/>
</dbReference>
<protein>
    <recommendedName>
        <fullName evidence="2">CRISPR type III-associated protein domain-containing protein</fullName>
    </recommendedName>
</protein>
<reference evidence="3 4" key="1">
    <citation type="submission" date="2015-10" db="EMBL/GenBank/DDBJ databases">
        <title>Butyribacter intestini gen. nov., sp. nov., a butyric acid-producing bacterium of the family Lachnospiraceae isolated from the human faeces.</title>
        <authorList>
            <person name="Zou Y."/>
            <person name="Xue W."/>
            <person name="Luo G."/>
            <person name="Lv M."/>
        </authorList>
    </citation>
    <scope>NUCLEOTIDE SEQUENCE [LARGE SCALE GENOMIC DNA]</scope>
    <source>
        <strain evidence="3 4">TF01-11</strain>
    </source>
</reference>
<feature type="domain" description="CRISPR type III-associated protein" evidence="2">
    <location>
        <begin position="16"/>
        <end position="179"/>
    </location>
</feature>
<dbReference type="EMBL" id="LLKB01000009">
    <property type="protein sequence ID" value="KQC83996.1"/>
    <property type="molecule type" value="Genomic_DNA"/>
</dbReference>
<name>A0AAW3JQ28_9FIRM</name>
<dbReference type="PANTHER" id="PTHR35579:SF6">
    <property type="entry name" value="DUF324 DOMAIN-CONTAINING PROTEIN"/>
    <property type="match status" value="1"/>
</dbReference>
<dbReference type="Pfam" id="PF03787">
    <property type="entry name" value="RAMPs"/>
    <property type="match status" value="2"/>
</dbReference>
<comment type="caution">
    <text evidence="3">The sequence shown here is derived from an EMBL/GenBank/DDBJ whole genome shotgun (WGS) entry which is preliminary data.</text>
</comment>
<gene>
    <name evidence="3" type="ORF">APZ18_15445</name>
</gene>
<dbReference type="InterPro" id="IPR052216">
    <property type="entry name" value="CRISPR_Csm3_endoribonuclease"/>
</dbReference>
<evidence type="ECO:0000313" key="4">
    <source>
        <dbReference type="Proteomes" id="UP000050833"/>
    </source>
</evidence>
<evidence type="ECO:0000313" key="3">
    <source>
        <dbReference type="EMBL" id="KQC83996.1"/>
    </source>
</evidence>
<dbReference type="InterPro" id="IPR005537">
    <property type="entry name" value="RAMP_III_fam"/>
</dbReference>
<proteinExistence type="predicted"/>
<organism evidence="3 4">
    <name type="scientific">Butyribacter intestini</name>
    <dbReference type="NCBI Taxonomy" id="1703332"/>
    <lineage>
        <taxon>Bacteria</taxon>
        <taxon>Bacillati</taxon>
        <taxon>Bacillota</taxon>
        <taxon>Clostridia</taxon>
        <taxon>Lachnospirales</taxon>
        <taxon>Lachnospiraceae</taxon>
        <taxon>Butyribacter</taxon>
    </lineage>
</organism>
<evidence type="ECO:0000256" key="1">
    <source>
        <dbReference type="ARBA" id="ARBA00023118"/>
    </source>
</evidence>
<dbReference type="RefSeq" id="WP_055946807.1">
    <property type="nucleotide sequence ID" value="NZ_JAQDCV010000015.1"/>
</dbReference>
<keyword evidence="4" id="KW-1185">Reference proteome</keyword>